<dbReference type="Gene3D" id="1.10.238.10">
    <property type="entry name" value="EF-hand"/>
    <property type="match status" value="2"/>
</dbReference>
<dbReference type="PANTHER" id="PTHR23050">
    <property type="entry name" value="CALCIUM BINDING PROTEIN"/>
    <property type="match status" value="1"/>
</dbReference>
<dbReference type="Pfam" id="PF00153">
    <property type="entry name" value="Mito_carr"/>
    <property type="match status" value="1"/>
</dbReference>
<evidence type="ECO:0000313" key="10">
    <source>
        <dbReference type="Proteomes" id="UP000001357"/>
    </source>
</evidence>
<dbReference type="InterPro" id="IPR050145">
    <property type="entry name" value="Centrin_CML-like"/>
</dbReference>
<protein>
    <recommendedName>
        <fullName evidence="8">EF-hand domain-containing protein</fullName>
    </recommendedName>
</protein>
<accession>A9UZC9</accession>
<feature type="region of interest" description="Disordered" evidence="7">
    <location>
        <begin position="1"/>
        <end position="43"/>
    </location>
</feature>
<comment type="subcellular location">
    <subcellularLocation>
        <location evidence="1">Mitochondrion inner membrane</location>
        <topology evidence="1">Multi-pass membrane protein</topology>
    </subcellularLocation>
</comment>
<dbReference type="InterPro" id="IPR011992">
    <property type="entry name" value="EF-hand-dom_pair"/>
</dbReference>
<dbReference type="STRING" id="81824.A9UZC9"/>
<dbReference type="PROSITE" id="PS00018">
    <property type="entry name" value="EF_HAND_1"/>
    <property type="match status" value="2"/>
</dbReference>
<feature type="compositionally biased region" description="Basic and acidic residues" evidence="7">
    <location>
        <begin position="7"/>
        <end position="18"/>
    </location>
</feature>
<evidence type="ECO:0000259" key="8">
    <source>
        <dbReference type="PROSITE" id="PS50222"/>
    </source>
</evidence>
<dbReference type="RefSeq" id="XP_001745922.1">
    <property type="nucleotide sequence ID" value="XM_001745870.1"/>
</dbReference>
<keyword evidence="6" id="KW-0472">Membrane</keyword>
<evidence type="ECO:0000256" key="6">
    <source>
        <dbReference type="ARBA" id="ARBA00023136"/>
    </source>
</evidence>
<dbReference type="eggNOG" id="KOG0036">
    <property type="taxonomic scope" value="Eukaryota"/>
</dbReference>
<dbReference type="SMART" id="SM00054">
    <property type="entry name" value="EFh"/>
    <property type="match status" value="2"/>
</dbReference>
<keyword evidence="2" id="KW-0813">Transport</keyword>
<feature type="domain" description="EF-hand" evidence="8">
    <location>
        <begin position="215"/>
        <end position="250"/>
    </location>
</feature>
<evidence type="ECO:0000256" key="7">
    <source>
        <dbReference type="SAM" id="MobiDB-lite"/>
    </source>
</evidence>
<reference evidence="9 10" key="1">
    <citation type="journal article" date="2008" name="Nature">
        <title>The genome of the choanoflagellate Monosiga brevicollis and the origin of metazoans.</title>
        <authorList>
            <consortium name="JGI Sequencing"/>
            <person name="King N."/>
            <person name="Westbrook M.J."/>
            <person name="Young S.L."/>
            <person name="Kuo A."/>
            <person name="Abedin M."/>
            <person name="Chapman J."/>
            <person name="Fairclough S."/>
            <person name="Hellsten U."/>
            <person name="Isogai Y."/>
            <person name="Letunic I."/>
            <person name="Marr M."/>
            <person name="Pincus D."/>
            <person name="Putnam N."/>
            <person name="Rokas A."/>
            <person name="Wright K.J."/>
            <person name="Zuzow R."/>
            <person name="Dirks W."/>
            <person name="Good M."/>
            <person name="Goodstein D."/>
            <person name="Lemons D."/>
            <person name="Li W."/>
            <person name="Lyons J.B."/>
            <person name="Morris A."/>
            <person name="Nichols S."/>
            <person name="Richter D.J."/>
            <person name="Salamov A."/>
            <person name="Bork P."/>
            <person name="Lim W.A."/>
            <person name="Manning G."/>
            <person name="Miller W.T."/>
            <person name="McGinnis W."/>
            <person name="Shapiro H."/>
            <person name="Tjian R."/>
            <person name="Grigoriev I.V."/>
            <person name="Rokhsar D."/>
        </authorList>
    </citation>
    <scope>NUCLEOTIDE SEQUENCE [LARGE SCALE GENOMIC DNA]</scope>
    <source>
        <strain evidence="10">MX1 / ATCC 50154</strain>
    </source>
</reference>
<keyword evidence="10" id="KW-1185">Reference proteome</keyword>
<dbReference type="SUPFAM" id="SSF103506">
    <property type="entry name" value="Mitochondrial carrier"/>
    <property type="match status" value="1"/>
</dbReference>
<sequence>MAMAPTDQEHDQAAHADRNLQAPLSTPRTSSTSSAAPASRDVSGGSSYWQWFATSARALFVAPWAVGAPDATVAPASGPTTPPKVIANATTVAEVSDELNQLATSDEIERVFHHMDADANGQLSRFELAKALMSLGVVANASTLDDLLLRIHEAARDNCDDDDKSVSLTEFRLFYEQRQEQLWEAFRELQHQAQFNGKLTAGDLRLALYNIDMAASDEEISTFISMADVNHDGAVQWAEFRDFLLLLPGTNVRAMFDEYWRLSAPFIESTHPEWSLRQHFVESVDGPPAPFNSGPTDQAADTDSRANAAAAGHACRDPQLSPTQVTIQLLAGGIAGAVSRSATAPIDRIRLMMQAGT</sequence>
<dbReference type="KEGG" id="mbr:MONBRDRAFT_8203"/>
<dbReference type="Gene3D" id="1.50.40.10">
    <property type="entry name" value="Mitochondrial carrier domain"/>
    <property type="match status" value="1"/>
</dbReference>
<dbReference type="CDD" id="cd00051">
    <property type="entry name" value="EFh"/>
    <property type="match status" value="1"/>
</dbReference>
<dbReference type="InterPro" id="IPR023395">
    <property type="entry name" value="MCP_dom_sf"/>
</dbReference>
<organism evidence="9 10">
    <name type="scientific">Monosiga brevicollis</name>
    <name type="common">Choanoflagellate</name>
    <dbReference type="NCBI Taxonomy" id="81824"/>
    <lineage>
        <taxon>Eukaryota</taxon>
        <taxon>Choanoflagellata</taxon>
        <taxon>Craspedida</taxon>
        <taxon>Salpingoecidae</taxon>
        <taxon>Monosiga</taxon>
    </lineage>
</organism>
<dbReference type="FunFam" id="1.10.238.10:FF:000003">
    <property type="entry name" value="Calmodulin A"/>
    <property type="match status" value="1"/>
</dbReference>
<dbReference type="InterPro" id="IPR002048">
    <property type="entry name" value="EF_hand_dom"/>
</dbReference>
<keyword evidence="3" id="KW-0812">Transmembrane</keyword>
<proteinExistence type="predicted"/>
<dbReference type="InParanoid" id="A9UZC9"/>
<feature type="non-terminal residue" evidence="9">
    <location>
        <position position="357"/>
    </location>
</feature>
<dbReference type="SUPFAM" id="SSF47473">
    <property type="entry name" value="EF-hand"/>
    <property type="match status" value="1"/>
</dbReference>
<name>A9UZC9_MONBE</name>
<feature type="compositionally biased region" description="Low complexity" evidence="7">
    <location>
        <begin position="299"/>
        <end position="313"/>
    </location>
</feature>
<evidence type="ECO:0000256" key="4">
    <source>
        <dbReference type="ARBA" id="ARBA00022737"/>
    </source>
</evidence>
<evidence type="ECO:0000256" key="3">
    <source>
        <dbReference type="ARBA" id="ARBA00022692"/>
    </source>
</evidence>
<evidence type="ECO:0000313" key="9">
    <source>
        <dbReference type="EMBL" id="EDQ89346.1"/>
    </source>
</evidence>
<feature type="region of interest" description="Disordered" evidence="7">
    <location>
        <begin position="285"/>
        <end position="315"/>
    </location>
</feature>
<evidence type="ECO:0000256" key="1">
    <source>
        <dbReference type="ARBA" id="ARBA00004448"/>
    </source>
</evidence>
<dbReference type="GO" id="GO:0055085">
    <property type="term" value="P:transmembrane transport"/>
    <property type="evidence" value="ECO:0007669"/>
    <property type="project" value="InterPro"/>
</dbReference>
<dbReference type="GO" id="GO:0005737">
    <property type="term" value="C:cytoplasm"/>
    <property type="evidence" value="ECO:0000318"/>
    <property type="project" value="GO_Central"/>
</dbReference>
<dbReference type="EMBL" id="CH991551">
    <property type="protein sequence ID" value="EDQ89346.1"/>
    <property type="molecule type" value="Genomic_DNA"/>
</dbReference>
<dbReference type="PROSITE" id="PS50222">
    <property type="entry name" value="EF_HAND_2"/>
    <property type="match status" value="2"/>
</dbReference>
<evidence type="ECO:0000256" key="2">
    <source>
        <dbReference type="ARBA" id="ARBA00022448"/>
    </source>
</evidence>
<dbReference type="Pfam" id="PF13833">
    <property type="entry name" value="EF-hand_8"/>
    <property type="match status" value="1"/>
</dbReference>
<dbReference type="GO" id="GO:0005509">
    <property type="term" value="F:calcium ion binding"/>
    <property type="evidence" value="ECO:0000318"/>
    <property type="project" value="GO_Central"/>
</dbReference>
<keyword evidence="5" id="KW-0106">Calcium</keyword>
<evidence type="ECO:0000256" key="5">
    <source>
        <dbReference type="ARBA" id="ARBA00022837"/>
    </source>
</evidence>
<dbReference type="InterPro" id="IPR018108">
    <property type="entry name" value="MCP_transmembrane"/>
</dbReference>
<feature type="domain" description="EF-hand" evidence="8">
    <location>
        <begin position="103"/>
        <end position="138"/>
    </location>
</feature>
<feature type="compositionally biased region" description="Low complexity" evidence="7">
    <location>
        <begin position="25"/>
        <end position="40"/>
    </location>
</feature>
<dbReference type="GO" id="GO:0005813">
    <property type="term" value="C:centrosome"/>
    <property type="evidence" value="ECO:0000318"/>
    <property type="project" value="GO_Central"/>
</dbReference>
<gene>
    <name evidence="9" type="ORF">MONBRDRAFT_8203</name>
</gene>
<dbReference type="Proteomes" id="UP000001357">
    <property type="component" value="Unassembled WGS sequence"/>
</dbReference>
<keyword evidence="4" id="KW-0677">Repeat</keyword>
<dbReference type="GO" id="GO:0005743">
    <property type="term" value="C:mitochondrial inner membrane"/>
    <property type="evidence" value="ECO:0007669"/>
    <property type="project" value="UniProtKB-SubCell"/>
</dbReference>
<dbReference type="PRINTS" id="PR00926">
    <property type="entry name" value="MITOCARRIER"/>
</dbReference>
<dbReference type="GeneID" id="5891098"/>
<dbReference type="InterPro" id="IPR018247">
    <property type="entry name" value="EF_Hand_1_Ca_BS"/>
</dbReference>
<dbReference type="InterPro" id="IPR002067">
    <property type="entry name" value="MCP"/>
</dbReference>
<dbReference type="AlphaFoldDB" id="A9UZC9"/>